<gene>
    <name evidence="2" type="ORF">IscW_ISCW019305</name>
</gene>
<dbReference type="EnsemblMetazoa" id="ISCW019305-RA">
    <property type="protein sequence ID" value="ISCW019305-PA"/>
    <property type="gene ID" value="ISCW019305"/>
</dbReference>
<dbReference type="InParanoid" id="B7PUJ7"/>
<accession>B7PUJ7</accession>
<evidence type="ECO:0000313" key="3">
    <source>
        <dbReference type="EnsemblMetazoa" id="ISCW019305-PA"/>
    </source>
</evidence>
<dbReference type="HOGENOM" id="CLU_2239514_0_0_1"/>
<protein>
    <submittedName>
        <fullName evidence="2 3">Uncharacterized protein</fullName>
    </submittedName>
</protein>
<dbReference type="AlphaFoldDB" id="B7PUJ7"/>
<evidence type="ECO:0000256" key="1">
    <source>
        <dbReference type="SAM" id="MobiDB-lite"/>
    </source>
</evidence>
<dbReference type="EMBL" id="DS792943">
    <property type="protein sequence ID" value="EEC10269.1"/>
    <property type="molecule type" value="Genomic_DNA"/>
</dbReference>
<feature type="region of interest" description="Disordered" evidence="1">
    <location>
        <begin position="1"/>
        <end position="86"/>
    </location>
</feature>
<dbReference type="VEuPathDB" id="VectorBase:ISCI019305"/>
<sequence length="105" mass="11325">MVKVAEGTSAPTIAPTVAEDTNRGPRGAAKGSSRPVNRGSPPPGLGSHERSYLPCHGPFDERQPLHGAQASISRRPRRGPQLPLPLEIRITFSFPRKRPELQQGS</sequence>
<evidence type="ECO:0000313" key="4">
    <source>
        <dbReference type="Proteomes" id="UP000001555"/>
    </source>
</evidence>
<organism>
    <name type="scientific">Ixodes scapularis</name>
    <name type="common">Black-legged tick</name>
    <name type="synonym">Deer tick</name>
    <dbReference type="NCBI Taxonomy" id="6945"/>
    <lineage>
        <taxon>Eukaryota</taxon>
        <taxon>Metazoa</taxon>
        <taxon>Ecdysozoa</taxon>
        <taxon>Arthropoda</taxon>
        <taxon>Chelicerata</taxon>
        <taxon>Arachnida</taxon>
        <taxon>Acari</taxon>
        <taxon>Parasitiformes</taxon>
        <taxon>Ixodida</taxon>
        <taxon>Ixodoidea</taxon>
        <taxon>Ixodidae</taxon>
        <taxon>Ixodinae</taxon>
        <taxon>Ixodes</taxon>
    </lineage>
</organism>
<dbReference type="Proteomes" id="UP000001555">
    <property type="component" value="Unassembled WGS sequence"/>
</dbReference>
<name>B7PUJ7_IXOSC</name>
<evidence type="ECO:0000313" key="2">
    <source>
        <dbReference type="EMBL" id="EEC10269.1"/>
    </source>
</evidence>
<reference evidence="3" key="2">
    <citation type="submission" date="2020-05" db="UniProtKB">
        <authorList>
            <consortium name="EnsemblMetazoa"/>
        </authorList>
    </citation>
    <scope>IDENTIFICATION</scope>
    <source>
        <strain evidence="3">wikel</strain>
    </source>
</reference>
<dbReference type="VEuPathDB" id="VectorBase:ISCW019305"/>
<keyword evidence="4" id="KW-1185">Reference proteome</keyword>
<dbReference type="EMBL" id="ABJB010744640">
    <property type="status" value="NOT_ANNOTATED_CDS"/>
    <property type="molecule type" value="Genomic_DNA"/>
</dbReference>
<dbReference type="PaxDb" id="6945-B7PUJ7"/>
<reference evidence="2 4" key="1">
    <citation type="submission" date="2008-03" db="EMBL/GenBank/DDBJ databases">
        <title>Annotation of Ixodes scapularis.</title>
        <authorList>
            <consortium name="Ixodes scapularis Genome Project Consortium"/>
            <person name="Caler E."/>
            <person name="Hannick L.I."/>
            <person name="Bidwell S."/>
            <person name="Joardar V."/>
            <person name="Thiagarajan M."/>
            <person name="Amedeo P."/>
            <person name="Galinsky K.J."/>
            <person name="Schobel S."/>
            <person name="Inman J."/>
            <person name="Hostetler J."/>
            <person name="Miller J."/>
            <person name="Hammond M."/>
            <person name="Megy K."/>
            <person name="Lawson D."/>
            <person name="Kodira C."/>
            <person name="Sutton G."/>
            <person name="Meyer J."/>
            <person name="Hill C.A."/>
            <person name="Birren B."/>
            <person name="Nene V."/>
            <person name="Collins F."/>
            <person name="Alarcon-Chaidez F."/>
            <person name="Wikel S."/>
            <person name="Strausberg R."/>
        </authorList>
    </citation>
    <scope>NUCLEOTIDE SEQUENCE [LARGE SCALE GENOMIC DNA]</scope>
    <source>
        <strain evidence="4">Wikel</strain>
        <strain evidence="2">Wikel colony</strain>
    </source>
</reference>
<proteinExistence type="predicted"/>